<evidence type="ECO:0000313" key="3">
    <source>
        <dbReference type="Proteomes" id="UP000490980"/>
    </source>
</evidence>
<feature type="transmembrane region" description="Helical" evidence="1">
    <location>
        <begin position="44"/>
        <end position="64"/>
    </location>
</feature>
<reference evidence="2 3" key="1">
    <citation type="submission" date="2020-03" db="EMBL/GenBank/DDBJ databases">
        <authorList>
            <person name="Lai Q."/>
        </authorList>
    </citation>
    <scope>NUCLEOTIDE SEQUENCE [LARGE SCALE GENOMIC DNA]</scope>
    <source>
        <strain evidence="2 3">CCUG 25036</strain>
    </source>
</reference>
<name>A0A7X5U849_9GAMM</name>
<dbReference type="EMBL" id="JAARLZ010000002">
    <property type="protein sequence ID" value="NII05545.1"/>
    <property type="molecule type" value="Genomic_DNA"/>
</dbReference>
<dbReference type="Proteomes" id="UP000490980">
    <property type="component" value="Unassembled WGS sequence"/>
</dbReference>
<gene>
    <name evidence="2" type="ORF">HBF25_03965</name>
</gene>
<dbReference type="RefSeq" id="WP_166946645.1">
    <property type="nucleotide sequence ID" value="NZ_JAARLZ010000002.1"/>
</dbReference>
<feature type="transmembrane region" description="Helical" evidence="1">
    <location>
        <begin position="76"/>
        <end position="94"/>
    </location>
</feature>
<comment type="caution">
    <text evidence="2">The sequence shown here is derived from an EMBL/GenBank/DDBJ whole genome shotgun (WGS) entry which is preliminary data.</text>
</comment>
<keyword evidence="1" id="KW-1133">Transmembrane helix</keyword>
<accession>A0A7X5U849</accession>
<evidence type="ECO:0000256" key="1">
    <source>
        <dbReference type="SAM" id="Phobius"/>
    </source>
</evidence>
<keyword evidence="1" id="KW-0472">Membrane</keyword>
<sequence>MTWLHELAYFFAGVVLANAIPHYVSGVMGRPFQTPFATPPGKGLSSSAVNVAWGCFNLLVAYLLVCRVGEFDARSWPDIASLGAGLLLMGIWMARNFGQFHGGNEH</sequence>
<proteinExistence type="predicted"/>
<dbReference type="AlphaFoldDB" id="A0A7X5U849"/>
<keyword evidence="3" id="KW-1185">Reference proteome</keyword>
<organism evidence="2 3">
    <name type="scientific">Luteibacter anthropi</name>
    <dbReference type="NCBI Taxonomy" id="564369"/>
    <lineage>
        <taxon>Bacteria</taxon>
        <taxon>Pseudomonadati</taxon>
        <taxon>Pseudomonadota</taxon>
        <taxon>Gammaproteobacteria</taxon>
        <taxon>Lysobacterales</taxon>
        <taxon>Rhodanobacteraceae</taxon>
        <taxon>Luteibacter</taxon>
    </lineage>
</organism>
<protein>
    <submittedName>
        <fullName evidence="2">Uncharacterized protein</fullName>
    </submittedName>
</protein>
<keyword evidence="1" id="KW-0812">Transmembrane</keyword>
<feature type="transmembrane region" description="Helical" evidence="1">
    <location>
        <begin position="7"/>
        <end position="24"/>
    </location>
</feature>
<evidence type="ECO:0000313" key="2">
    <source>
        <dbReference type="EMBL" id="NII05545.1"/>
    </source>
</evidence>